<feature type="transmembrane region" description="Helical" evidence="1">
    <location>
        <begin position="221"/>
        <end position="240"/>
    </location>
</feature>
<organism evidence="3 4">
    <name type="scientific">Inquilinus limosus</name>
    <dbReference type="NCBI Taxonomy" id="171674"/>
    <lineage>
        <taxon>Bacteria</taxon>
        <taxon>Pseudomonadati</taxon>
        <taxon>Pseudomonadota</taxon>
        <taxon>Alphaproteobacteria</taxon>
        <taxon>Rhodospirillales</taxon>
        <taxon>Rhodospirillaceae</taxon>
        <taxon>Inquilinus</taxon>
    </lineage>
</organism>
<keyword evidence="1" id="KW-1133">Transmembrane helix</keyword>
<name>A0A211ZH24_9PROT</name>
<keyword evidence="1" id="KW-0812">Transmembrane</keyword>
<dbReference type="EMBL" id="NHON01000055">
    <property type="protein sequence ID" value="OWJ64543.1"/>
    <property type="molecule type" value="Genomic_DNA"/>
</dbReference>
<evidence type="ECO:0000259" key="2">
    <source>
        <dbReference type="Pfam" id="PF02517"/>
    </source>
</evidence>
<sequence>MTLLSGDAFQAYVEQARTGRLALWRIWLGIGLAVTMSTILLILLMIAAGVVIGMGMAGRRPRPSAAEIGEIITRFVGSPTGVGLQLAAIAACWACIWLIVHLLHRRSLPSVLGVEHRVAWGDVAKATAAILIVNGLFEWGMSFFDPAPPRRDVGIGAWVLSSLPFVALILAQTSAEELTFRGYVMQTLAARFRSPLVWIGVPTIIFALLHWDPAATNGANAIILGSITVFALGATLLVYATGNLGASIGLHFGNNLMALLFVSNEARYDSLSLYVGEPLSARDWSLGEIGVSILLSIVAMALTLALLLLPRSPLRVASRIPAPVDAAA</sequence>
<feature type="transmembrane region" description="Helical" evidence="1">
    <location>
        <begin position="192"/>
        <end position="209"/>
    </location>
</feature>
<proteinExistence type="predicted"/>
<dbReference type="InterPro" id="IPR003675">
    <property type="entry name" value="Rce1/LyrA-like_dom"/>
</dbReference>
<accession>A0A211ZH24</accession>
<keyword evidence="1" id="KW-0472">Membrane</keyword>
<feature type="transmembrane region" description="Helical" evidence="1">
    <location>
        <begin position="153"/>
        <end position="172"/>
    </location>
</feature>
<feature type="transmembrane region" description="Helical" evidence="1">
    <location>
        <begin position="82"/>
        <end position="103"/>
    </location>
</feature>
<dbReference type="RefSeq" id="WP_088153765.1">
    <property type="nucleotide sequence ID" value="NZ_NHON01000055.1"/>
</dbReference>
<keyword evidence="4" id="KW-1185">Reference proteome</keyword>
<gene>
    <name evidence="3" type="ORF">BWR60_24190</name>
</gene>
<dbReference type="OrthoDB" id="7310853at2"/>
<comment type="caution">
    <text evidence="3">The sequence shown here is derived from an EMBL/GenBank/DDBJ whole genome shotgun (WGS) entry which is preliminary data.</text>
</comment>
<evidence type="ECO:0000313" key="3">
    <source>
        <dbReference type="EMBL" id="OWJ64543.1"/>
    </source>
</evidence>
<dbReference type="Proteomes" id="UP000196655">
    <property type="component" value="Unassembled WGS sequence"/>
</dbReference>
<dbReference type="AlphaFoldDB" id="A0A211ZH24"/>
<evidence type="ECO:0000313" key="4">
    <source>
        <dbReference type="Proteomes" id="UP000196655"/>
    </source>
</evidence>
<feature type="transmembrane region" description="Helical" evidence="1">
    <location>
        <begin position="289"/>
        <end position="309"/>
    </location>
</feature>
<feature type="transmembrane region" description="Helical" evidence="1">
    <location>
        <begin position="26"/>
        <end position="52"/>
    </location>
</feature>
<dbReference type="GO" id="GO:0080120">
    <property type="term" value="P:CAAX-box protein maturation"/>
    <property type="evidence" value="ECO:0007669"/>
    <property type="project" value="UniProtKB-ARBA"/>
</dbReference>
<protein>
    <recommendedName>
        <fullName evidence="2">CAAX prenyl protease 2/Lysostaphin resistance protein A-like domain-containing protein</fullName>
    </recommendedName>
</protein>
<feature type="domain" description="CAAX prenyl protease 2/Lysostaphin resistance protein A-like" evidence="2">
    <location>
        <begin position="162"/>
        <end position="257"/>
    </location>
</feature>
<reference evidence="4" key="1">
    <citation type="submission" date="2017-05" db="EMBL/GenBank/DDBJ databases">
        <authorList>
            <person name="Macchi M."/>
            <person name="Festa S."/>
            <person name="Coppotelli B.M."/>
            <person name="Morelli I.S."/>
        </authorList>
    </citation>
    <scope>NUCLEOTIDE SEQUENCE [LARGE SCALE GENOMIC DNA]</scope>
    <source>
        <strain evidence="4">I</strain>
    </source>
</reference>
<feature type="transmembrane region" description="Helical" evidence="1">
    <location>
        <begin position="123"/>
        <end position="141"/>
    </location>
</feature>
<dbReference type="GO" id="GO:0004175">
    <property type="term" value="F:endopeptidase activity"/>
    <property type="evidence" value="ECO:0007669"/>
    <property type="project" value="UniProtKB-ARBA"/>
</dbReference>
<evidence type="ECO:0000256" key="1">
    <source>
        <dbReference type="SAM" id="Phobius"/>
    </source>
</evidence>
<dbReference type="Pfam" id="PF02517">
    <property type="entry name" value="Rce1-like"/>
    <property type="match status" value="1"/>
</dbReference>